<organism evidence="1">
    <name type="scientific">viral metagenome</name>
    <dbReference type="NCBI Taxonomy" id="1070528"/>
    <lineage>
        <taxon>unclassified sequences</taxon>
        <taxon>metagenomes</taxon>
        <taxon>organismal metagenomes</taxon>
    </lineage>
</organism>
<sequence length="76" mass="9041">MKITYEGYKIQDLKCCHNCVYMSRYSSSEAEWLCSKHKVKNKYNVFGELLEQVESSEVDFSGICDKYKRRENENNI</sequence>
<dbReference type="EMBL" id="MT144160">
    <property type="protein sequence ID" value="QJA49871.1"/>
    <property type="molecule type" value="Genomic_DNA"/>
</dbReference>
<name>A0A6H1ZR25_9ZZZZ</name>
<proteinExistence type="predicted"/>
<reference evidence="1" key="1">
    <citation type="submission" date="2020-03" db="EMBL/GenBank/DDBJ databases">
        <title>The deep terrestrial virosphere.</title>
        <authorList>
            <person name="Holmfeldt K."/>
            <person name="Nilsson E."/>
            <person name="Simone D."/>
            <person name="Lopez-Fernandez M."/>
            <person name="Wu X."/>
            <person name="de Brujin I."/>
            <person name="Lundin D."/>
            <person name="Andersson A."/>
            <person name="Bertilsson S."/>
            <person name="Dopson M."/>
        </authorList>
    </citation>
    <scope>NUCLEOTIDE SEQUENCE</scope>
    <source>
        <strain evidence="1">TM448A01521</strain>
    </source>
</reference>
<dbReference type="AlphaFoldDB" id="A0A6H1ZR25"/>
<evidence type="ECO:0000313" key="1">
    <source>
        <dbReference type="EMBL" id="QJA49871.1"/>
    </source>
</evidence>
<gene>
    <name evidence="1" type="ORF">TM448A01521_0006</name>
</gene>
<accession>A0A6H1ZR25</accession>
<protein>
    <submittedName>
        <fullName evidence="1">Uncharacterized protein</fullName>
    </submittedName>
</protein>